<dbReference type="InterPro" id="IPR045269">
    <property type="entry name" value="Atg1-like"/>
</dbReference>
<dbReference type="GO" id="GO:0006914">
    <property type="term" value="P:autophagy"/>
    <property type="evidence" value="ECO:0007669"/>
    <property type="project" value="UniProtKB-KW"/>
</dbReference>
<dbReference type="AlphaFoldDB" id="A0A2J6Q7D8"/>
<evidence type="ECO:0000256" key="2">
    <source>
        <dbReference type="ARBA" id="ARBA00022741"/>
    </source>
</evidence>
<dbReference type="InterPro" id="IPR008271">
    <property type="entry name" value="Ser/Thr_kinase_AS"/>
</dbReference>
<evidence type="ECO:0000256" key="3">
    <source>
        <dbReference type="ARBA" id="ARBA00022840"/>
    </source>
</evidence>
<reference evidence="9 10" key="1">
    <citation type="submission" date="2016-05" db="EMBL/GenBank/DDBJ databases">
        <title>A degradative enzymes factory behind the ericoid mycorrhizal symbiosis.</title>
        <authorList>
            <consortium name="DOE Joint Genome Institute"/>
            <person name="Martino E."/>
            <person name="Morin E."/>
            <person name="Grelet G."/>
            <person name="Kuo A."/>
            <person name="Kohler A."/>
            <person name="Daghino S."/>
            <person name="Barry K."/>
            <person name="Choi C."/>
            <person name="Cichocki N."/>
            <person name="Clum A."/>
            <person name="Copeland A."/>
            <person name="Hainaut M."/>
            <person name="Haridas S."/>
            <person name="Labutti K."/>
            <person name="Lindquist E."/>
            <person name="Lipzen A."/>
            <person name="Khouja H.-R."/>
            <person name="Murat C."/>
            <person name="Ohm R."/>
            <person name="Olson A."/>
            <person name="Spatafora J."/>
            <person name="Veneault-Fourrey C."/>
            <person name="Henrissat B."/>
            <person name="Grigoriev I."/>
            <person name="Martin F."/>
            <person name="Perotto S."/>
        </authorList>
    </citation>
    <scope>NUCLEOTIDE SEQUENCE [LARGE SCALE GENOMIC DNA]</scope>
    <source>
        <strain evidence="9 10">UAMH 7357</strain>
    </source>
</reference>
<dbReference type="PROSITE" id="PS00108">
    <property type="entry name" value="PROTEIN_KINASE_ST"/>
    <property type="match status" value="1"/>
</dbReference>
<dbReference type="InterPro" id="IPR017441">
    <property type="entry name" value="Protein_kinase_ATP_BS"/>
</dbReference>
<dbReference type="GO" id="GO:0034045">
    <property type="term" value="C:phagophore assembly site membrane"/>
    <property type="evidence" value="ECO:0007669"/>
    <property type="project" value="UniProtKB-SubCell"/>
</dbReference>
<dbReference type="InterPro" id="IPR011009">
    <property type="entry name" value="Kinase-like_dom_sf"/>
</dbReference>
<dbReference type="SMART" id="SM00220">
    <property type="entry name" value="S_TKc"/>
    <property type="match status" value="1"/>
</dbReference>
<keyword evidence="4" id="KW-0072">Autophagy</keyword>
<keyword evidence="2 6" id="KW-0547">Nucleotide-binding</keyword>
<comment type="subcellular location">
    <subcellularLocation>
        <location evidence="1">Preautophagosomal structure membrane</location>
        <topology evidence="1">Peripheral membrane protein</topology>
    </subcellularLocation>
</comment>
<evidence type="ECO:0000256" key="5">
    <source>
        <dbReference type="ARBA" id="ARBA00030237"/>
    </source>
</evidence>
<evidence type="ECO:0000259" key="8">
    <source>
        <dbReference type="PROSITE" id="PS50011"/>
    </source>
</evidence>
<dbReference type="STRING" id="1745343.A0A2J6Q7D8"/>
<feature type="domain" description="Protein kinase" evidence="8">
    <location>
        <begin position="33"/>
        <end position="303"/>
    </location>
</feature>
<dbReference type="Gene3D" id="1.10.510.10">
    <property type="entry name" value="Transferase(Phosphotransferase) domain 1"/>
    <property type="match status" value="1"/>
</dbReference>
<dbReference type="SUPFAM" id="SSF56112">
    <property type="entry name" value="Protein kinase-like (PK-like)"/>
    <property type="match status" value="1"/>
</dbReference>
<dbReference type="GO" id="GO:0005524">
    <property type="term" value="F:ATP binding"/>
    <property type="evidence" value="ECO:0007669"/>
    <property type="project" value="UniProtKB-UniRule"/>
</dbReference>
<keyword evidence="9" id="KW-0418">Kinase</keyword>
<comment type="similarity">
    <text evidence="7">Belongs to the protein kinase superfamily.</text>
</comment>
<dbReference type="PANTHER" id="PTHR24348:SF68">
    <property type="entry name" value="SERINE_THREONINE-PROTEIN KINASE ATG1C"/>
    <property type="match status" value="1"/>
</dbReference>
<name>A0A2J6Q7D8_9HELO</name>
<dbReference type="PROSITE" id="PS00107">
    <property type="entry name" value="PROTEIN_KINASE_ATP"/>
    <property type="match status" value="1"/>
</dbReference>
<keyword evidence="10" id="KW-1185">Reference proteome</keyword>
<keyword evidence="3 6" id="KW-0067">ATP-binding</keyword>
<evidence type="ECO:0000256" key="4">
    <source>
        <dbReference type="ARBA" id="ARBA00023006"/>
    </source>
</evidence>
<evidence type="ECO:0000313" key="10">
    <source>
        <dbReference type="Proteomes" id="UP000235672"/>
    </source>
</evidence>
<proteinExistence type="inferred from homology"/>
<accession>A0A2J6Q7D8</accession>
<dbReference type="GO" id="GO:0004674">
    <property type="term" value="F:protein serine/threonine kinase activity"/>
    <property type="evidence" value="ECO:0007669"/>
    <property type="project" value="UniProtKB-KW"/>
</dbReference>
<evidence type="ECO:0000256" key="6">
    <source>
        <dbReference type="PROSITE-ProRule" id="PRU10141"/>
    </source>
</evidence>
<dbReference type="PROSITE" id="PS50011">
    <property type="entry name" value="PROTEIN_KINASE_DOM"/>
    <property type="match status" value="1"/>
</dbReference>
<evidence type="ECO:0000256" key="7">
    <source>
        <dbReference type="RuleBase" id="RU000304"/>
    </source>
</evidence>
<dbReference type="EMBL" id="KZ613478">
    <property type="protein sequence ID" value="PMD22198.1"/>
    <property type="molecule type" value="Genomic_DNA"/>
</dbReference>
<dbReference type="Proteomes" id="UP000235672">
    <property type="component" value="Unassembled WGS sequence"/>
</dbReference>
<evidence type="ECO:0000313" key="9">
    <source>
        <dbReference type="EMBL" id="PMD22198.1"/>
    </source>
</evidence>
<keyword evidence="7" id="KW-0723">Serine/threonine-protein kinase</keyword>
<dbReference type="OrthoDB" id="541276at2759"/>
<feature type="non-terminal residue" evidence="9">
    <location>
        <position position="1"/>
    </location>
</feature>
<dbReference type="Pfam" id="PF00069">
    <property type="entry name" value="Pkinase"/>
    <property type="match status" value="1"/>
</dbReference>
<dbReference type="CDD" id="cd13993">
    <property type="entry name" value="STKc_Pat1_like"/>
    <property type="match status" value="1"/>
</dbReference>
<keyword evidence="9" id="KW-0808">Transferase</keyword>
<gene>
    <name evidence="9" type="ORF">NA56DRAFT_541549</name>
</gene>
<dbReference type="InterPro" id="IPR000719">
    <property type="entry name" value="Prot_kinase_dom"/>
</dbReference>
<dbReference type="PANTHER" id="PTHR24348">
    <property type="entry name" value="SERINE/THREONINE-PROTEIN KINASE UNC-51-RELATED"/>
    <property type="match status" value="1"/>
</dbReference>
<protein>
    <recommendedName>
        <fullName evidence="5">Autophagy-related protein 1</fullName>
    </recommendedName>
</protein>
<organism evidence="9 10">
    <name type="scientific">Hyaloscypha hepaticicola</name>
    <dbReference type="NCBI Taxonomy" id="2082293"/>
    <lineage>
        <taxon>Eukaryota</taxon>
        <taxon>Fungi</taxon>
        <taxon>Dikarya</taxon>
        <taxon>Ascomycota</taxon>
        <taxon>Pezizomycotina</taxon>
        <taxon>Leotiomycetes</taxon>
        <taxon>Helotiales</taxon>
        <taxon>Hyaloscyphaceae</taxon>
        <taxon>Hyaloscypha</taxon>
    </lineage>
</organism>
<feature type="binding site" evidence="6">
    <location>
        <position position="62"/>
    </location>
    <ligand>
        <name>ATP</name>
        <dbReference type="ChEBI" id="CHEBI:30616"/>
    </ligand>
</feature>
<feature type="non-terminal residue" evidence="9">
    <location>
        <position position="323"/>
    </location>
</feature>
<evidence type="ECO:0000256" key="1">
    <source>
        <dbReference type="ARBA" id="ARBA00004623"/>
    </source>
</evidence>
<dbReference type="GO" id="GO:0010506">
    <property type="term" value="P:regulation of autophagy"/>
    <property type="evidence" value="ECO:0007669"/>
    <property type="project" value="InterPro"/>
</dbReference>
<sequence>TPPSTPPPQQERQPLCLPPTPESRIGKYLGKSLQLKGILGTGAYGVVYSAFDHCTQTWYAVKALSKTNANGEPLDRRQREFQSREIQLHYLASQHPNVVSMLKITEDPDCTYVVLEYCPEGDLFSNITERGRYVSNDRLVQQVFLQILDAVEHCHRLGIYHRDLKPENILVSNQGNKVLLADFGLATTDSESEDHGCGSTFYMSPECLDQSSRKPSYRCAPNDIWSLGVILVNLTCGRNPWKQASTEDSTYKAFTRNPDFLKTILPLSDELNDILGMIFARNPEERITVGQLKYRISQCSSFSAPPQQLLTTPPQSPLQVAFD</sequence>